<evidence type="ECO:0000256" key="7">
    <source>
        <dbReference type="ARBA" id="ARBA00022679"/>
    </source>
</evidence>
<evidence type="ECO:0000256" key="2">
    <source>
        <dbReference type="ARBA" id="ARBA00004236"/>
    </source>
</evidence>
<keyword evidence="6" id="KW-0328">Glycosyltransferase</keyword>
<evidence type="ECO:0000256" key="1">
    <source>
        <dbReference type="ARBA" id="ARBA00004141"/>
    </source>
</evidence>
<evidence type="ECO:0000256" key="10">
    <source>
        <dbReference type="ARBA" id="ARBA00023136"/>
    </source>
</evidence>
<reference evidence="12" key="2">
    <citation type="journal article" date="2014" name="ISME J.">
        <title>Microbial stratification in low pH oxic and suboxic macroscopic growths along an acid mine drainage.</title>
        <authorList>
            <person name="Mendez-Garcia C."/>
            <person name="Mesa V."/>
            <person name="Sprenger R.R."/>
            <person name="Richter M."/>
            <person name="Diez M.S."/>
            <person name="Solano J."/>
            <person name="Bargiela R."/>
            <person name="Golyshina O.V."/>
            <person name="Manteca A."/>
            <person name="Ramos J.L."/>
            <person name="Gallego J.R."/>
            <person name="Llorente I."/>
            <person name="Martins Dos Santos V.A."/>
            <person name="Jensen O.N."/>
            <person name="Pelaez A.I."/>
            <person name="Sanchez J."/>
            <person name="Ferrer M."/>
        </authorList>
    </citation>
    <scope>NUCLEOTIDE SEQUENCE</scope>
</reference>
<evidence type="ECO:0000256" key="8">
    <source>
        <dbReference type="ARBA" id="ARBA00022692"/>
    </source>
</evidence>
<feature type="non-terminal residue" evidence="12">
    <location>
        <position position="257"/>
    </location>
</feature>
<organism evidence="12">
    <name type="scientific">mine drainage metagenome</name>
    <dbReference type="NCBI Taxonomy" id="410659"/>
    <lineage>
        <taxon>unclassified sequences</taxon>
        <taxon>metagenomes</taxon>
        <taxon>ecological metagenomes</taxon>
    </lineage>
</organism>
<feature type="transmembrane region" description="Helical" evidence="11">
    <location>
        <begin position="173"/>
        <end position="194"/>
    </location>
</feature>
<evidence type="ECO:0000256" key="9">
    <source>
        <dbReference type="ARBA" id="ARBA00022989"/>
    </source>
</evidence>
<dbReference type="InterPro" id="IPR025993">
    <property type="entry name" value="Ceramide_glucosylTrfase"/>
</dbReference>
<dbReference type="InterPro" id="IPR029044">
    <property type="entry name" value="Nucleotide-diphossugar_trans"/>
</dbReference>
<dbReference type="Gene3D" id="3.90.550.10">
    <property type="entry name" value="Spore Coat Polysaccharide Biosynthesis Protein SpsA, Chain A"/>
    <property type="match status" value="1"/>
</dbReference>
<dbReference type="Pfam" id="PF13506">
    <property type="entry name" value="Glyco_transf_21"/>
    <property type="match status" value="1"/>
</dbReference>
<dbReference type="PANTHER" id="PTHR43646:SF2">
    <property type="entry name" value="GLYCOSYLTRANSFERASE 2-LIKE DOMAIN-CONTAINING PROTEIN"/>
    <property type="match status" value="1"/>
</dbReference>
<accession>T1BE58</accession>
<comment type="pathway">
    <text evidence="3">Lipid metabolism; sphingolipid metabolism.</text>
</comment>
<evidence type="ECO:0000256" key="11">
    <source>
        <dbReference type="SAM" id="Phobius"/>
    </source>
</evidence>
<keyword evidence="9 11" id="KW-1133">Transmembrane helix</keyword>
<keyword evidence="10 11" id="KW-0472">Membrane</keyword>
<comment type="subcellular location">
    <subcellularLocation>
        <location evidence="2">Cell membrane</location>
    </subcellularLocation>
    <subcellularLocation>
        <location evidence="1">Membrane</location>
        <topology evidence="1">Multi-pass membrane protein</topology>
    </subcellularLocation>
</comment>
<dbReference type="GO" id="GO:0016757">
    <property type="term" value="F:glycosyltransferase activity"/>
    <property type="evidence" value="ECO:0007669"/>
    <property type="project" value="UniProtKB-KW"/>
</dbReference>
<keyword evidence="5" id="KW-1003">Cell membrane</keyword>
<evidence type="ECO:0000256" key="4">
    <source>
        <dbReference type="ARBA" id="ARBA00004991"/>
    </source>
</evidence>
<dbReference type="PANTHER" id="PTHR43646">
    <property type="entry name" value="GLYCOSYLTRANSFERASE"/>
    <property type="match status" value="1"/>
</dbReference>
<evidence type="ECO:0000256" key="6">
    <source>
        <dbReference type="ARBA" id="ARBA00022676"/>
    </source>
</evidence>
<evidence type="ECO:0000256" key="3">
    <source>
        <dbReference type="ARBA" id="ARBA00004760"/>
    </source>
</evidence>
<keyword evidence="8 11" id="KW-0812">Transmembrane</keyword>
<comment type="caution">
    <text evidence="12">The sequence shown here is derived from an EMBL/GenBank/DDBJ whole genome shotgun (WGS) entry which is preliminary data.</text>
</comment>
<keyword evidence="7 12" id="KW-0808">Transferase</keyword>
<proteinExistence type="predicted"/>
<name>T1BE58_9ZZZZ</name>
<reference evidence="12" key="1">
    <citation type="submission" date="2013-08" db="EMBL/GenBank/DDBJ databases">
        <authorList>
            <person name="Mendez C."/>
            <person name="Richter M."/>
            <person name="Ferrer M."/>
            <person name="Sanchez J."/>
        </authorList>
    </citation>
    <scope>NUCLEOTIDE SEQUENCE</scope>
</reference>
<gene>
    <name evidence="12" type="ORF">B2A_06918</name>
</gene>
<dbReference type="EMBL" id="AUZZ01004936">
    <property type="protein sequence ID" value="EQD51359.1"/>
    <property type="molecule type" value="Genomic_DNA"/>
</dbReference>
<dbReference type="AlphaFoldDB" id="T1BE58"/>
<protein>
    <submittedName>
        <fullName evidence="12">Glycosyl transferase, group 2 family protein</fullName>
    </submittedName>
</protein>
<comment type="pathway">
    <text evidence="4">Sphingolipid metabolism.</text>
</comment>
<feature type="transmembrane region" description="Helical" evidence="11">
    <location>
        <begin position="200"/>
        <end position="219"/>
    </location>
</feature>
<dbReference type="SUPFAM" id="SSF53448">
    <property type="entry name" value="Nucleotide-diphospho-sugar transferases"/>
    <property type="match status" value="1"/>
</dbReference>
<sequence length="257" mass="28412">MVGKNWACHQGYLRSRGEYLLFLDSDLVLAPPVLRRAVDQARAERTCLLSLASRIVMRGFWERVVMPLFTQFVLVYFVAPRANVDTSHRAMANGQFMLFTRGGYESVGGHAAIRGTILEDVHLAQRVKGQGQRLRVYWTPDWVTTRMYADRKEMREGLLKNLHGTRFSALRQLGLASLVALFFLSPFAILVASLVGALPAIWGIFSTALVAITALKQVGFQRTLEGRGSGAFGLLYPLGALFYLGLFASSLARGLGG</sequence>
<feature type="transmembrane region" description="Helical" evidence="11">
    <location>
        <begin position="231"/>
        <end position="252"/>
    </location>
</feature>
<dbReference type="GO" id="GO:0005886">
    <property type="term" value="C:plasma membrane"/>
    <property type="evidence" value="ECO:0007669"/>
    <property type="project" value="UniProtKB-SubCell"/>
</dbReference>
<evidence type="ECO:0000313" key="12">
    <source>
        <dbReference type="EMBL" id="EQD51359.1"/>
    </source>
</evidence>
<evidence type="ECO:0000256" key="5">
    <source>
        <dbReference type="ARBA" id="ARBA00022475"/>
    </source>
</evidence>